<keyword evidence="4" id="KW-1185">Reference proteome</keyword>
<proteinExistence type="predicted"/>
<gene>
    <name evidence="3" type="ORF">BN7_3563</name>
</gene>
<sequence length="539" mass="62618">MNNNNNYNNNNNNNNMNNFIGDEKYKSYLSANQPRVSQLVKFYDSLNNKIPGDKLFLRQCATVKSKASDNLESLKADYHKYVGHPMPNFKLERSEKHDENNLFSSNSLHFKIKQTASSVESKKKYPHPKYNSYYFCEFCDLKHLEKNHKHTTVEMVQPNGGTCHIDTNKFQNFYDTGSSQLSHHLGVSHGILKESIMPQPFVGFSRSLKNSNGEYKLSMVCPHQHWSNGKLVGCNAVFEIEMDKLFNDHEHPYKPYFRHFYKYHKTQKTAGQDQTNNDHKHIHSKDNVFLPIFWSAFNDTINYQRKNTKNGYWNHTLETVGREQILHLESNFVQHGYQYRGLMESEEPSISHKAVSRSKSKTPSPKPKKHEVSSKVVKPNTKKQKLSSSALGNLRSVQNGSQQQEVESASQDALDLNNIEDDSVFLRELAKKFSHVETSIDFAFSSRQTLYPRVVEQPPHQQQPIHIPQADKIPPVVDDLLEVQPMNDIIQSDRCNDETCQDHYEDYQDTNNWFIDEEDTPDWLYNMLDDADIPLYKQL</sequence>
<feature type="compositionally biased region" description="Polar residues" evidence="1">
    <location>
        <begin position="386"/>
        <end position="411"/>
    </location>
</feature>
<accession>K0KLY1</accession>
<dbReference type="InterPro" id="IPR028012">
    <property type="entry name" value="Rua1_C"/>
</dbReference>
<dbReference type="EMBL" id="CAIF01000101">
    <property type="protein sequence ID" value="CCH44006.1"/>
    <property type="molecule type" value="Genomic_DNA"/>
</dbReference>
<evidence type="ECO:0000313" key="4">
    <source>
        <dbReference type="Proteomes" id="UP000009328"/>
    </source>
</evidence>
<reference evidence="3 4" key="1">
    <citation type="journal article" date="2012" name="Eukaryot. Cell">
        <title>Draft genome sequence of Wickerhamomyces ciferrii NRRL Y-1031 F-60-10.</title>
        <authorList>
            <person name="Schneider J."/>
            <person name="Andrea H."/>
            <person name="Blom J."/>
            <person name="Jaenicke S."/>
            <person name="Ruckert C."/>
            <person name="Schorsch C."/>
            <person name="Szczepanowski R."/>
            <person name="Farwick M."/>
            <person name="Goesmann A."/>
            <person name="Puhler A."/>
            <person name="Schaffer S."/>
            <person name="Tauch A."/>
            <person name="Kohler T."/>
            <person name="Brinkrolf K."/>
        </authorList>
    </citation>
    <scope>NUCLEOTIDE SEQUENCE [LARGE SCALE GENOMIC DNA]</scope>
    <source>
        <strain evidence="4">ATCC 14091 / BCRC 22168 / CBS 111 / JCM 3599 / NBRC 0793 / NRRL Y-1031 F-60-10</strain>
    </source>
</reference>
<dbReference type="HOGENOM" id="CLU_505481_0_0_1"/>
<evidence type="ECO:0000259" key="2">
    <source>
        <dbReference type="Pfam" id="PF14616"/>
    </source>
</evidence>
<dbReference type="AlphaFoldDB" id="K0KLY1"/>
<dbReference type="InParanoid" id="K0KLY1"/>
<protein>
    <recommendedName>
        <fullName evidence="2">Transcription regulator Rua1 C-terminal domain-containing protein</fullName>
    </recommendedName>
</protein>
<feature type="domain" description="Transcription regulator Rua1 C-terminal" evidence="2">
    <location>
        <begin position="162"/>
        <end position="264"/>
    </location>
</feature>
<name>K0KLY1_WICCF</name>
<evidence type="ECO:0000313" key="3">
    <source>
        <dbReference type="EMBL" id="CCH44006.1"/>
    </source>
</evidence>
<dbReference type="Proteomes" id="UP000009328">
    <property type="component" value="Unassembled WGS sequence"/>
</dbReference>
<evidence type="ECO:0000256" key="1">
    <source>
        <dbReference type="SAM" id="MobiDB-lite"/>
    </source>
</evidence>
<dbReference type="Pfam" id="PF14616">
    <property type="entry name" value="Rua1_C"/>
    <property type="match status" value="1"/>
</dbReference>
<organism evidence="3 4">
    <name type="scientific">Wickerhamomyces ciferrii (strain ATCC 14091 / BCRC 22168 / CBS 111 / JCM 3599 / NBRC 0793 / NRRL Y-1031 F-60-10)</name>
    <name type="common">Yeast</name>
    <name type="synonym">Pichia ciferrii</name>
    <dbReference type="NCBI Taxonomy" id="1206466"/>
    <lineage>
        <taxon>Eukaryota</taxon>
        <taxon>Fungi</taxon>
        <taxon>Dikarya</taxon>
        <taxon>Ascomycota</taxon>
        <taxon>Saccharomycotina</taxon>
        <taxon>Saccharomycetes</taxon>
        <taxon>Phaffomycetales</taxon>
        <taxon>Wickerhamomycetaceae</taxon>
        <taxon>Wickerhamomyces</taxon>
    </lineage>
</organism>
<feature type="region of interest" description="Disordered" evidence="1">
    <location>
        <begin position="348"/>
        <end position="414"/>
    </location>
</feature>
<comment type="caution">
    <text evidence="3">The sequence shown here is derived from an EMBL/GenBank/DDBJ whole genome shotgun (WGS) entry which is preliminary data.</text>
</comment>